<dbReference type="InterPro" id="IPR051556">
    <property type="entry name" value="N-term/lysine_N-AcTrnsfr"/>
</dbReference>
<evidence type="ECO:0000313" key="2">
    <source>
        <dbReference type="EMBL" id="QTV07080.1"/>
    </source>
</evidence>
<dbReference type="Pfam" id="PF00583">
    <property type="entry name" value="Acetyltransf_1"/>
    <property type="match status" value="1"/>
</dbReference>
<protein>
    <submittedName>
        <fullName evidence="2">GNAT family N-acetyltransferase</fullName>
    </submittedName>
</protein>
<evidence type="ECO:0000259" key="1">
    <source>
        <dbReference type="PROSITE" id="PS51186"/>
    </source>
</evidence>
<feature type="domain" description="N-acetyltransferase" evidence="1">
    <location>
        <begin position="34"/>
        <end position="195"/>
    </location>
</feature>
<reference evidence="3" key="2">
    <citation type="submission" date="2021-04" db="EMBL/GenBank/DDBJ databases">
        <title>Taxonomy of Flavobacteriaceae bacterium ZY171143.</title>
        <authorList>
            <person name="Li F."/>
        </authorList>
    </citation>
    <scope>NUCLEOTIDE SEQUENCE [LARGE SCALE GENOMIC DNA]</scope>
    <source>
        <strain evidence="3">ZY171143</strain>
    </source>
</reference>
<reference evidence="2 3" key="1">
    <citation type="journal article" date="2021" name="Int. J. Syst. Evol. Microbiol.">
        <title>Faecalibacter bovis sp. nov., isolated from cow faeces.</title>
        <authorList>
            <person name="Li F."/>
            <person name="Zhao W."/>
            <person name="Hong Q."/>
            <person name="Shao Q."/>
            <person name="Song J."/>
            <person name="Yang S."/>
        </authorList>
    </citation>
    <scope>NUCLEOTIDE SEQUENCE [LARGE SCALE GENOMIC DNA]</scope>
    <source>
        <strain evidence="2 3">ZY171143</strain>
    </source>
</reference>
<dbReference type="SUPFAM" id="SSF55729">
    <property type="entry name" value="Acyl-CoA N-acyltransferases (Nat)"/>
    <property type="match status" value="1"/>
</dbReference>
<proteinExistence type="predicted"/>
<dbReference type="Gene3D" id="3.40.630.30">
    <property type="match status" value="1"/>
</dbReference>
<dbReference type="CDD" id="cd04301">
    <property type="entry name" value="NAT_SF"/>
    <property type="match status" value="1"/>
</dbReference>
<sequence length="198" mass="23467">MKEVIVENQSFIQEIKEQASKIQQLVPVKTNYYLHFHDVNEKNIHLVPELATKIWNECYKGIISQEQIDYMLDMMYSTDKINENITEGDHWKILKADNEPVGYIHFKEEENKIFLSKIYLLQEEKYKGLGQSLLNEVIKFAIDNNYKSIYLTVNKNNAKAIRFYEKNNFKQVKSETFDIGNGYVMDDFIYEKNIVQIS</sequence>
<gene>
    <name evidence="2" type="ORF">J9309_10250</name>
</gene>
<accession>A0ABX7XGU9</accession>
<dbReference type="InterPro" id="IPR016181">
    <property type="entry name" value="Acyl_CoA_acyltransferase"/>
</dbReference>
<evidence type="ECO:0000313" key="3">
    <source>
        <dbReference type="Proteomes" id="UP000672011"/>
    </source>
</evidence>
<name>A0ABX7XGU9_9FLAO</name>
<keyword evidence="3" id="KW-1185">Reference proteome</keyword>
<organism evidence="2 3">
    <name type="scientific">Faecalibacter bovis</name>
    <dbReference type="NCBI Taxonomy" id="2898187"/>
    <lineage>
        <taxon>Bacteria</taxon>
        <taxon>Pseudomonadati</taxon>
        <taxon>Bacteroidota</taxon>
        <taxon>Flavobacteriia</taxon>
        <taxon>Flavobacteriales</taxon>
        <taxon>Weeksellaceae</taxon>
        <taxon>Faecalibacter</taxon>
    </lineage>
</organism>
<dbReference type="EMBL" id="CP072842">
    <property type="protein sequence ID" value="QTV07080.1"/>
    <property type="molecule type" value="Genomic_DNA"/>
</dbReference>
<dbReference type="Proteomes" id="UP000672011">
    <property type="component" value="Chromosome"/>
</dbReference>
<dbReference type="PANTHER" id="PTHR42919">
    <property type="entry name" value="N-ALPHA-ACETYLTRANSFERASE"/>
    <property type="match status" value="1"/>
</dbReference>
<dbReference type="InterPro" id="IPR000182">
    <property type="entry name" value="GNAT_dom"/>
</dbReference>
<dbReference type="PROSITE" id="PS51186">
    <property type="entry name" value="GNAT"/>
    <property type="match status" value="1"/>
</dbReference>
<dbReference type="PANTHER" id="PTHR42919:SF40">
    <property type="entry name" value="FAMILY ACETYLTRANSFERASE, PUTATIVE-RELATED"/>
    <property type="match status" value="1"/>
</dbReference>